<comment type="caution">
    <text evidence="2">The sequence shown here is derived from an EMBL/GenBank/DDBJ whole genome shotgun (WGS) entry which is preliminary data.</text>
</comment>
<evidence type="ECO:0000313" key="2">
    <source>
        <dbReference type="EMBL" id="KAB2607415.1"/>
    </source>
</evidence>
<reference evidence="2 3" key="3">
    <citation type="submission" date="2019-11" db="EMBL/GenBank/DDBJ databases">
        <title>A de novo genome assembly of a pear dwarfing rootstock.</title>
        <authorList>
            <person name="Wang F."/>
            <person name="Wang J."/>
            <person name="Li S."/>
            <person name="Zhang Y."/>
            <person name="Fang M."/>
            <person name="Ma L."/>
            <person name="Zhao Y."/>
            <person name="Jiang S."/>
        </authorList>
    </citation>
    <scope>NUCLEOTIDE SEQUENCE [LARGE SCALE GENOMIC DNA]</scope>
    <source>
        <strain evidence="2">S2</strain>
        <tissue evidence="2">Leaf</tissue>
    </source>
</reference>
<dbReference type="EMBL" id="SMOL01000559">
    <property type="protein sequence ID" value="KAB2607415.1"/>
    <property type="molecule type" value="Genomic_DNA"/>
</dbReference>
<gene>
    <name evidence="2" type="ORF">D8674_007132</name>
</gene>
<feature type="domain" description="Glycolipid transfer protein" evidence="1">
    <location>
        <begin position="36"/>
        <end position="117"/>
    </location>
</feature>
<dbReference type="AlphaFoldDB" id="A0A5N5FWA4"/>
<dbReference type="SUPFAM" id="SSF110004">
    <property type="entry name" value="Glycolipid transfer protein, GLTP"/>
    <property type="match status" value="1"/>
</dbReference>
<accession>A0A5N5FWA4</accession>
<evidence type="ECO:0000313" key="3">
    <source>
        <dbReference type="Proteomes" id="UP000327157"/>
    </source>
</evidence>
<evidence type="ECO:0000259" key="1">
    <source>
        <dbReference type="Pfam" id="PF08718"/>
    </source>
</evidence>
<reference evidence="3" key="2">
    <citation type="submission" date="2019-10" db="EMBL/GenBank/DDBJ databases">
        <title>A de novo genome assembly of a pear dwarfing rootstock.</title>
        <authorList>
            <person name="Wang F."/>
            <person name="Wang J."/>
            <person name="Li S."/>
            <person name="Zhang Y."/>
            <person name="Fang M."/>
            <person name="Ma L."/>
            <person name="Zhao Y."/>
            <person name="Jiang S."/>
        </authorList>
    </citation>
    <scope>NUCLEOTIDE SEQUENCE [LARGE SCALE GENOMIC DNA]</scope>
</reference>
<dbReference type="GO" id="GO:0005737">
    <property type="term" value="C:cytoplasm"/>
    <property type="evidence" value="ECO:0007669"/>
    <property type="project" value="InterPro"/>
</dbReference>
<dbReference type="InterPro" id="IPR036497">
    <property type="entry name" value="GLTP_sf"/>
</dbReference>
<name>A0A5N5FWA4_9ROSA</name>
<dbReference type="Pfam" id="PF08718">
    <property type="entry name" value="GLTP"/>
    <property type="match status" value="1"/>
</dbReference>
<dbReference type="GO" id="GO:0120013">
    <property type="term" value="F:lipid transfer activity"/>
    <property type="evidence" value="ECO:0007669"/>
    <property type="project" value="InterPro"/>
</dbReference>
<organism evidence="2 3">
    <name type="scientific">Pyrus ussuriensis x Pyrus communis</name>
    <dbReference type="NCBI Taxonomy" id="2448454"/>
    <lineage>
        <taxon>Eukaryota</taxon>
        <taxon>Viridiplantae</taxon>
        <taxon>Streptophyta</taxon>
        <taxon>Embryophyta</taxon>
        <taxon>Tracheophyta</taxon>
        <taxon>Spermatophyta</taxon>
        <taxon>Magnoliopsida</taxon>
        <taxon>eudicotyledons</taxon>
        <taxon>Gunneridae</taxon>
        <taxon>Pentapetalae</taxon>
        <taxon>rosids</taxon>
        <taxon>fabids</taxon>
        <taxon>Rosales</taxon>
        <taxon>Rosaceae</taxon>
        <taxon>Amygdaloideae</taxon>
        <taxon>Maleae</taxon>
        <taxon>Pyrus</taxon>
    </lineage>
</organism>
<protein>
    <recommendedName>
        <fullName evidence="1">Glycolipid transfer protein domain-containing protein</fullName>
    </recommendedName>
</protein>
<proteinExistence type="predicted"/>
<keyword evidence="3" id="KW-1185">Reference proteome</keyword>
<reference evidence="2 3" key="1">
    <citation type="submission" date="2019-09" db="EMBL/GenBank/DDBJ databases">
        <authorList>
            <person name="Ou C."/>
        </authorList>
    </citation>
    <scope>NUCLEOTIDE SEQUENCE [LARGE SCALE GENOMIC DNA]</scope>
    <source>
        <strain evidence="2">S2</strain>
        <tissue evidence="2">Leaf</tissue>
    </source>
</reference>
<dbReference type="Proteomes" id="UP000327157">
    <property type="component" value="Chromosome 11"/>
</dbReference>
<sequence length="125" mass="14273">MARVVGRKDERILTRLADEFEQLAAQLNSPVPIPMEIGKFTQACRLVSPLIRHLGVAMKFADIEYSAKGKSVNTLEELLDRDIQRNTIKLQSSASRLLIRVKHSLELLKIIFKHIMASRFYLSQP</sequence>
<dbReference type="OrthoDB" id="116883at2759"/>
<dbReference type="Gene3D" id="1.10.3520.10">
    <property type="entry name" value="Glycolipid transfer protein"/>
    <property type="match status" value="1"/>
</dbReference>
<dbReference type="InterPro" id="IPR014830">
    <property type="entry name" value="Glycolipid_transfer_prot_dom"/>
</dbReference>